<dbReference type="Pfam" id="PF00717">
    <property type="entry name" value="Peptidase_S24"/>
    <property type="match status" value="1"/>
</dbReference>
<name>A0A2Z4R720_MORBO</name>
<dbReference type="EMBL" id="UGPZ01000003">
    <property type="protein sequence ID" value="STY93744.1"/>
    <property type="molecule type" value="Genomic_DNA"/>
</dbReference>
<protein>
    <submittedName>
        <fullName evidence="2">DNA polymerase V subunit UmuD</fullName>
        <ecNumber evidence="2">3.4.21.-</ecNumber>
    </submittedName>
</protein>
<evidence type="ECO:0000313" key="2">
    <source>
        <dbReference type="EMBL" id="STY93744.1"/>
    </source>
</evidence>
<organism evidence="2 3">
    <name type="scientific">Moraxella bovis</name>
    <dbReference type="NCBI Taxonomy" id="476"/>
    <lineage>
        <taxon>Bacteria</taxon>
        <taxon>Pseudomonadati</taxon>
        <taxon>Pseudomonadota</taxon>
        <taxon>Gammaproteobacteria</taxon>
        <taxon>Moraxellales</taxon>
        <taxon>Moraxellaceae</taxon>
        <taxon>Moraxella</taxon>
    </lineage>
</organism>
<sequence>MSKNDQILKTVPGPTPNNSFKDKGASENSHGGKRKGAGRKPSAIKTVVKRVPSILVPMIDKMTENMMQTLANSAVIKSPNVPLDAMIPANDDTDMSVLMSLAKVPAGLPAYNDGQSEEINLNDYLVGRQSDTFVVRCGGYSMLDAGIDKDDLLIIDRSVEPKHFDIVMADLGSEFTIKRLHKFKDGRLELHSENEADPHPNFSFKDGDHMMVVGVVMHVIKSLR</sequence>
<dbReference type="SUPFAM" id="SSF51306">
    <property type="entry name" value="LexA/Signal peptidase"/>
    <property type="match status" value="1"/>
</dbReference>
<dbReference type="InterPro" id="IPR039418">
    <property type="entry name" value="LexA-like"/>
</dbReference>
<dbReference type="CDD" id="cd06529">
    <property type="entry name" value="S24_LexA-like"/>
    <property type="match status" value="1"/>
</dbReference>
<dbReference type="EC" id="3.4.21.-" evidence="2"/>
<dbReference type="PANTHER" id="PTHR33516">
    <property type="entry name" value="LEXA REPRESSOR"/>
    <property type="match status" value="1"/>
</dbReference>
<dbReference type="Proteomes" id="UP000254133">
    <property type="component" value="Unassembled WGS sequence"/>
</dbReference>
<dbReference type="InterPro" id="IPR050077">
    <property type="entry name" value="LexA_repressor"/>
</dbReference>
<dbReference type="Gene3D" id="2.10.109.10">
    <property type="entry name" value="Umud Fragment, subunit A"/>
    <property type="match status" value="1"/>
</dbReference>
<gene>
    <name evidence="2" type="primary">umuD</name>
    <name evidence="2" type="ORF">NCTC9426_02476</name>
</gene>
<evidence type="ECO:0000256" key="1">
    <source>
        <dbReference type="SAM" id="MobiDB-lite"/>
    </source>
</evidence>
<dbReference type="AlphaFoldDB" id="A0A2Z4R720"/>
<dbReference type="STRING" id="476.B0182_10050"/>
<proteinExistence type="predicted"/>
<dbReference type="GO" id="GO:0016787">
    <property type="term" value="F:hydrolase activity"/>
    <property type="evidence" value="ECO:0007669"/>
    <property type="project" value="UniProtKB-KW"/>
</dbReference>
<accession>A0A2Z4R720</accession>
<dbReference type="KEGG" id="mboi:DQF64_07670"/>
<feature type="region of interest" description="Disordered" evidence="1">
    <location>
        <begin position="1"/>
        <end position="43"/>
    </location>
</feature>
<reference evidence="2 3" key="1">
    <citation type="submission" date="2018-06" db="EMBL/GenBank/DDBJ databases">
        <authorList>
            <consortium name="Pathogen Informatics"/>
            <person name="Doyle S."/>
        </authorList>
    </citation>
    <scope>NUCLEOTIDE SEQUENCE [LARGE SCALE GENOMIC DNA]</scope>
    <source>
        <strain evidence="2 3">NCTC9426</strain>
    </source>
</reference>
<dbReference type="RefSeq" id="WP_078274796.1">
    <property type="nucleotide sequence ID" value="NZ_CP030241.1"/>
</dbReference>
<dbReference type="PANTHER" id="PTHR33516:SF2">
    <property type="entry name" value="LEXA REPRESSOR-RELATED"/>
    <property type="match status" value="1"/>
</dbReference>
<dbReference type="InterPro" id="IPR036286">
    <property type="entry name" value="LexA/Signal_pep-like_sf"/>
</dbReference>
<dbReference type="InterPro" id="IPR015927">
    <property type="entry name" value="Peptidase_S24_S26A/B/C"/>
</dbReference>
<keyword evidence="2" id="KW-0378">Hydrolase</keyword>
<evidence type="ECO:0000313" key="3">
    <source>
        <dbReference type="Proteomes" id="UP000254133"/>
    </source>
</evidence>